<accession>A0ABN9IL04</accession>
<name>A0ABN9IL04_9RALS</name>
<reference evidence="1 2" key="1">
    <citation type="submission" date="2023-07" db="EMBL/GenBank/DDBJ databases">
        <authorList>
            <person name="Peeters C."/>
        </authorList>
    </citation>
    <scope>NUCLEOTIDE SEQUENCE [LARGE SCALE GENOMIC DNA]</scope>
    <source>
        <strain evidence="1 2">LMG 19083</strain>
    </source>
</reference>
<proteinExistence type="predicted"/>
<keyword evidence="2" id="KW-1185">Reference proteome</keyword>
<dbReference type="EMBL" id="CATZBU010000003">
    <property type="protein sequence ID" value="CAJ0786173.1"/>
    <property type="molecule type" value="Genomic_DNA"/>
</dbReference>
<evidence type="ECO:0000313" key="1">
    <source>
        <dbReference type="EMBL" id="CAJ0786173.1"/>
    </source>
</evidence>
<protein>
    <submittedName>
        <fullName evidence="1">Uncharacterized protein</fullName>
    </submittedName>
</protein>
<gene>
    <name evidence="1" type="ORF">LMG19083_01395</name>
</gene>
<comment type="caution">
    <text evidence="1">The sequence shown here is derived from an EMBL/GenBank/DDBJ whole genome shotgun (WGS) entry which is preliminary data.</text>
</comment>
<evidence type="ECO:0000313" key="2">
    <source>
        <dbReference type="Proteomes" id="UP001189813"/>
    </source>
</evidence>
<dbReference type="Proteomes" id="UP001189813">
    <property type="component" value="Unassembled WGS sequence"/>
</dbReference>
<organism evidence="1 2">
    <name type="scientific">Ralstonia psammae</name>
    <dbReference type="NCBI Taxonomy" id="3058598"/>
    <lineage>
        <taxon>Bacteria</taxon>
        <taxon>Pseudomonadati</taxon>
        <taxon>Pseudomonadota</taxon>
        <taxon>Betaproteobacteria</taxon>
        <taxon>Burkholderiales</taxon>
        <taxon>Burkholderiaceae</taxon>
        <taxon>Ralstonia</taxon>
    </lineage>
</organism>
<sequence>MGMDVRRLPAQPWCCVDTAHGRTTVSAKVLVIQWSAVVVLLRLSCACTAMRTAAFAAP</sequence>